<comment type="caution">
    <text evidence="4">The sequence shown here is derived from an EMBL/GenBank/DDBJ whole genome shotgun (WGS) entry which is preliminary data.</text>
</comment>
<dbReference type="AlphaFoldDB" id="N1X186"/>
<evidence type="ECO:0000259" key="3">
    <source>
        <dbReference type="Pfam" id="PF13505"/>
    </source>
</evidence>
<organism evidence="4 5">
    <name type="scientific">Psychroflexus gondwanensis ACAM 44</name>
    <dbReference type="NCBI Taxonomy" id="1189619"/>
    <lineage>
        <taxon>Bacteria</taxon>
        <taxon>Pseudomonadati</taxon>
        <taxon>Bacteroidota</taxon>
        <taxon>Flavobacteriia</taxon>
        <taxon>Flavobacteriales</taxon>
        <taxon>Flavobacteriaceae</taxon>
        <taxon>Psychroflexus</taxon>
    </lineage>
</organism>
<dbReference type="SUPFAM" id="SSF56925">
    <property type="entry name" value="OMPA-like"/>
    <property type="match status" value="1"/>
</dbReference>
<evidence type="ECO:0000256" key="2">
    <source>
        <dbReference type="SAM" id="SignalP"/>
    </source>
</evidence>
<keyword evidence="5" id="KW-1185">Reference proteome</keyword>
<evidence type="ECO:0000313" key="5">
    <source>
        <dbReference type="Proteomes" id="UP000012317"/>
    </source>
</evidence>
<dbReference type="STRING" id="1189619.pgond44_04720"/>
<dbReference type="RefSeq" id="WP_003437291.1">
    <property type="nucleotide sequence ID" value="NZ_APLF01000004.1"/>
</dbReference>
<accession>N1X186</accession>
<name>N1X186_9FLAO</name>
<sequence length="164" mass="17294">MKKLLLLSAIVVSTMTLSAQEANIGLSGALPIGDAGDITTFGLNLDANYLWEVSEQFDLGVAAGYHYYFGEDIDTPFGTFEAEDVGFLPIAAAARFNASEDFTIGADVGYALGINPDGNDGGFYYAPKIQYSVSEALDIVFAYKGVSLDGGSFDAISLGIEFGL</sequence>
<dbReference type="InterPro" id="IPR011250">
    <property type="entry name" value="OMP/PagP_B-barrel"/>
</dbReference>
<keyword evidence="1 2" id="KW-0732">Signal</keyword>
<evidence type="ECO:0000256" key="1">
    <source>
        <dbReference type="ARBA" id="ARBA00022729"/>
    </source>
</evidence>
<evidence type="ECO:0000313" key="4">
    <source>
        <dbReference type="EMBL" id="EMY81818.1"/>
    </source>
</evidence>
<dbReference type="EMBL" id="APLF01000004">
    <property type="protein sequence ID" value="EMY81818.1"/>
    <property type="molecule type" value="Genomic_DNA"/>
</dbReference>
<dbReference type="eggNOG" id="ENOG5032URC">
    <property type="taxonomic scope" value="Bacteria"/>
</dbReference>
<dbReference type="Pfam" id="PF13505">
    <property type="entry name" value="OMP_b-brl"/>
    <property type="match status" value="1"/>
</dbReference>
<proteinExistence type="predicted"/>
<protein>
    <recommendedName>
        <fullName evidence="3">Outer membrane protein beta-barrel domain-containing protein</fullName>
    </recommendedName>
</protein>
<feature type="domain" description="Outer membrane protein beta-barrel" evidence="3">
    <location>
        <begin position="5"/>
        <end position="160"/>
    </location>
</feature>
<dbReference type="InterPro" id="IPR027385">
    <property type="entry name" value="Beta-barrel_OMP"/>
</dbReference>
<feature type="signal peptide" evidence="2">
    <location>
        <begin position="1"/>
        <end position="19"/>
    </location>
</feature>
<reference evidence="4 5" key="1">
    <citation type="journal article" date="2014" name="Genome Biol. Evol.">
        <title>Extensive gene acquisition in the extremely psychrophilic bacterial species Psychroflexus torquis and the link to sea-ice ecosystem specialism.</title>
        <authorList>
            <person name="Feng S."/>
            <person name="Powell S.M."/>
            <person name="Wilson R."/>
            <person name="Bowman J.P."/>
        </authorList>
    </citation>
    <scope>NUCLEOTIDE SEQUENCE [LARGE SCALE GENOMIC DNA]</scope>
    <source>
        <strain evidence="4 5">ACAM 44</strain>
    </source>
</reference>
<dbReference type="Proteomes" id="UP000012317">
    <property type="component" value="Unassembled WGS sequence"/>
</dbReference>
<feature type="chain" id="PRO_5004113920" description="Outer membrane protein beta-barrel domain-containing protein" evidence="2">
    <location>
        <begin position="20"/>
        <end position="164"/>
    </location>
</feature>
<gene>
    <name evidence="4" type="ORF">pgond44_04720</name>
</gene>